<proteinExistence type="predicted"/>
<dbReference type="STRING" id="1265846.PROCOU_04026"/>
<dbReference type="EMBL" id="SNZK01000001">
    <property type="protein sequence ID" value="TDR55175.1"/>
    <property type="molecule type" value="Genomic_DNA"/>
</dbReference>
<evidence type="ECO:0000313" key="3">
    <source>
        <dbReference type="Proteomes" id="UP000295558"/>
    </source>
</evidence>
<dbReference type="OrthoDB" id="195113at2"/>
<comment type="caution">
    <text evidence="2">The sequence shown here is derived from an EMBL/GenBank/DDBJ whole genome shotgun (WGS) entry which is preliminary data.</text>
</comment>
<dbReference type="InterPro" id="IPR002734">
    <property type="entry name" value="RibDG_C"/>
</dbReference>
<organism evidence="2 3">
    <name type="scientific">Listeria rocourtiae</name>
    <dbReference type="NCBI Taxonomy" id="647910"/>
    <lineage>
        <taxon>Bacteria</taxon>
        <taxon>Bacillati</taxon>
        <taxon>Bacillota</taxon>
        <taxon>Bacilli</taxon>
        <taxon>Bacillales</taxon>
        <taxon>Listeriaceae</taxon>
        <taxon>Listeria</taxon>
    </lineage>
</organism>
<dbReference type="Pfam" id="PF01872">
    <property type="entry name" value="RibD_C"/>
    <property type="match status" value="1"/>
</dbReference>
<dbReference type="Gene3D" id="3.40.430.10">
    <property type="entry name" value="Dihydrofolate Reductase, subunit A"/>
    <property type="match status" value="1"/>
</dbReference>
<dbReference type="PANTHER" id="PTHR38011">
    <property type="entry name" value="DIHYDROFOLATE REDUCTASE FAMILY PROTEIN (AFU_ORTHOLOGUE AFUA_8G06820)"/>
    <property type="match status" value="1"/>
</dbReference>
<name>A0A4R6ZRL0_9LIST</name>
<keyword evidence="3" id="KW-1185">Reference proteome</keyword>
<feature type="domain" description="Bacterial bifunctional deaminase-reductase C-terminal" evidence="1">
    <location>
        <begin position="3"/>
        <end position="164"/>
    </location>
</feature>
<dbReference type="Proteomes" id="UP000295558">
    <property type="component" value="Unassembled WGS sequence"/>
</dbReference>
<sequence>MRKVVFYGAVSLDGYLSDQNNNLTWLFETETGGETTYEKFIQNIDTVIMGRVTYEEVLKLQQSEPLYPNQEVIVFTRDTNKNFKDVQTVHENPVSFINKLKERDGKPIWVVGGGNLLKPLLEANMIDEWWIQITPVLLGTGKRLFEEGNYLERLELVETTTFGQFVELHYKK</sequence>
<evidence type="ECO:0000259" key="1">
    <source>
        <dbReference type="Pfam" id="PF01872"/>
    </source>
</evidence>
<dbReference type="AlphaFoldDB" id="A0A4R6ZRL0"/>
<dbReference type="GO" id="GO:0009231">
    <property type="term" value="P:riboflavin biosynthetic process"/>
    <property type="evidence" value="ECO:0007669"/>
    <property type="project" value="InterPro"/>
</dbReference>
<dbReference type="RefSeq" id="WP_036069678.1">
    <property type="nucleotide sequence ID" value="NZ_JAASUO010000001.1"/>
</dbReference>
<dbReference type="SUPFAM" id="SSF53597">
    <property type="entry name" value="Dihydrofolate reductase-like"/>
    <property type="match status" value="1"/>
</dbReference>
<reference evidence="2 3" key="1">
    <citation type="submission" date="2019-03" db="EMBL/GenBank/DDBJ databases">
        <title>Genomic Encyclopedia of Type Strains, Phase III (KMG-III): the genomes of soil and plant-associated and newly described type strains.</title>
        <authorList>
            <person name="Whitman W."/>
        </authorList>
    </citation>
    <scope>NUCLEOTIDE SEQUENCE [LARGE SCALE GENOMIC DNA]</scope>
    <source>
        <strain evidence="2 3">CECT 7972</strain>
    </source>
</reference>
<accession>A0A4R6ZRL0</accession>
<dbReference type="InterPro" id="IPR024072">
    <property type="entry name" value="DHFR-like_dom_sf"/>
</dbReference>
<protein>
    <submittedName>
        <fullName evidence="2">Dihydrofolate reductase</fullName>
    </submittedName>
</protein>
<gene>
    <name evidence="2" type="ORF">DFP96_101104</name>
</gene>
<dbReference type="GO" id="GO:0008703">
    <property type="term" value="F:5-amino-6-(5-phosphoribosylamino)uracil reductase activity"/>
    <property type="evidence" value="ECO:0007669"/>
    <property type="project" value="InterPro"/>
</dbReference>
<evidence type="ECO:0000313" key="2">
    <source>
        <dbReference type="EMBL" id="TDR55175.1"/>
    </source>
</evidence>
<dbReference type="InterPro" id="IPR050765">
    <property type="entry name" value="Riboflavin_Biosynth_HTPR"/>
</dbReference>
<dbReference type="PANTHER" id="PTHR38011:SF11">
    <property type="entry name" value="2,5-DIAMINO-6-RIBOSYLAMINO-4(3H)-PYRIMIDINONE 5'-PHOSPHATE REDUCTASE"/>
    <property type="match status" value="1"/>
</dbReference>